<dbReference type="Pfam" id="PF00926">
    <property type="entry name" value="DHBP_synthase"/>
    <property type="match status" value="1"/>
</dbReference>
<feature type="site" description="Essential for catalytic activity" evidence="14">
    <location>
        <position position="126"/>
    </location>
</feature>
<sequence>MNFASIESAVNAIAAGEMIIVVDDEDRENEGDILVAADKVTNDHVAFMMRYARGLICVPMNGDRLDELDIPLMVERNSDSMQTAFTVSVDLIEGVSTGISAEDRAKTIRALADASTMPEDLSRPGHIFPLRANPSGVLGRPGHTEAAVDFARLAGLEPAGVICEIANDDGTMARLPELSEFAARHNLLMVTIEALIDYCREIDERGPRLEDAGAAAALSNVSYLASRRTTCPQRESGTTAFAVSDTAQEKRVSQVPTGGTDLGFAVR</sequence>
<comment type="subunit">
    <text evidence="14 15">Homodimer.</text>
</comment>
<proteinExistence type="inferred from homology"/>
<feature type="binding site" evidence="14">
    <location>
        <position position="28"/>
    </location>
    <ligand>
        <name>Mg(2+)</name>
        <dbReference type="ChEBI" id="CHEBI:18420"/>
        <label>2</label>
    </ligand>
</feature>
<evidence type="ECO:0000256" key="2">
    <source>
        <dbReference type="ARBA" id="ARBA00001936"/>
    </source>
</evidence>
<dbReference type="EC" id="4.1.99.12" evidence="7 14"/>
<feature type="binding site" evidence="14">
    <location>
        <begin position="27"/>
        <end position="28"/>
    </location>
    <ligand>
        <name>D-ribulose 5-phosphate</name>
        <dbReference type="ChEBI" id="CHEBI:58121"/>
    </ligand>
</feature>
<dbReference type="GO" id="GO:0000287">
    <property type="term" value="F:magnesium ion binding"/>
    <property type="evidence" value="ECO:0007669"/>
    <property type="project" value="UniProtKB-UniRule"/>
</dbReference>
<evidence type="ECO:0000256" key="1">
    <source>
        <dbReference type="ARBA" id="ARBA00000141"/>
    </source>
</evidence>
<reference evidence="16 17" key="1">
    <citation type="submission" date="2013-12" db="EMBL/GenBank/DDBJ databases">
        <title>Complete genome sequence of Rhizobium etli bv. mimosae IE4771.</title>
        <authorList>
            <person name="Bustos P."/>
            <person name="Santamaria R.I."/>
            <person name="Lozano L."/>
            <person name="Ormeno-Orrillo E."/>
            <person name="Rogel M.A."/>
            <person name="Romero D."/>
            <person name="Cevallos M.A."/>
            <person name="Martinez-Romero E."/>
            <person name="Gonzalez V."/>
        </authorList>
    </citation>
    <scope>NUCLEOTIDE SEQUENCE [LARGE SCALE GENOMIC DNA]</scope>
    <source>
        <strain evidence="16 17">IE4771</strain>
        <plasmid evidence="17">Plasmid pRetIE4771a</plasmid>
    </source>
</reference>
<keyword evidence="9 14" id="KW-0686">Riboflavin biosynthesis</keyword>
<feature type="binding site" evidence="14">
    <location>
        <position position="143"/>
    </location>
    <ligand>
        <name>Mg(2+)</name>
        <dbReference type="ChEBI" id="CHEBI:18420"/>
        <label>2</label>
    </ligand>
</feature>
<dbReference type="PANTHER" id="PTHR21327:SF18">
    <property type="entry name" value="3,4-DIHYDROXY-2-BUTANONE 4-PHOSPHATE SYNTHASE"/>
    <property type="match status" value="1"/>
</dbReference>
<comment type="cofactor">
    <cofactor evidence="2">
        <name>Mn(2+)</name>
        <dbReference type="ChEBI" id="CHEBI:29035"/>
    </cofactor>
</comment>
<dbReference type="Proteomes" id="UP000027180">
    <property type="component" value="Plasmid pRetIE4771a"/>
</dbReference>
<comment type="similarity">
    <text evidence="6">In the C-terminal section; belongs to the GTP cyclohydrolase II family.</text>
</comment>
<name>A0A060IC74_RHIET</name>
<dbReference type="GO" id="GO:0008686">
    <property type="term" value="F:3,4-dihydroxy-2-butanone-4-phosphate synthase activity"/>
    <property type="evidence" value="ECO:0007669"/>
    <property type="project" value="UniProtKB-UniRule"/>
</dbReference>
<dbReference type="GO" id="GO:0005829">
    <property type="term" value="C:cytosol"/>
    <property type="evidence" value="ECO:0007669"/>
    <property type="project" value="TreeGrafter"/>
</dbReference>
<evidence type="ECO:0000256" key="4">
    <source>
        <dbReference type="ARBA" id="ARBA00004904"/>
    </source>
</evidence>
<dbReference type="InterPro" id="IPR017945">
    <property type="entry name" value="DHBP_synth_RibB-like_a/b_dom"/>
</dbReference>
<gene>
    <name evidence="14 16" type="primary">ribB</name>
    <name evidence="16" type="ORF">IE4771_PA00149</name>
</gene>
<comment type="function">
    <text evidence="3 14 15">Catalyzes the conversion of D-ribulose 5-phosphate to formate and 3,4-dihydroxy-2-butanone 4-phosphate.</text>
</comment>
<keyword evidence="13 14" id="KW-0456">Lyase</keyword>
<comment type="catalytic activity">
    <reaction evidence="1 14 15">
        <text>D-ribulose 5-phosphate = (2S)-2-hydroxy-3-oxobutyl phosphate + formate + H(+)</text>
        <dbReference type="Rhea" id="RHEA:18457"/>
        <dbReference type="ChEBI" id="CHEBI:15378"/>
        <dbReference type="ChEBI" id="CHEBI:15740"/>
        <dbReference type="ChEBI" id="CHEBI:58121"/>
        <dbReference type="ChEBI" id="CHEBI:58830"/>
        <dbReference type="EC" id="4.1.99.12"/>
    </reaction>
</comment>
<feature type="site" description="Essential for catalytic activity" evidence="14">
    <location>
        <position position="164"/>
    </location>
</feature>
<dbReference type="GO" id="GO:0030145">
    <property type="term" value="F:manganese ion binding"/>
    <property type="evidence" value="ECO:0007669"/>
    <property type="project" value="UniProtKB-UniRule"/>
</dbReference>
<evidence type="ECO:0000313" key="16">
    <source>
        <dbReference type="EMBL" id="AIC29655.1"/>
    </source>
</evidence>
<dbReference type="NCBIfam" id="TIGR00506">
    <property type="entry name" value="ribB"/>
    <property type="match status" value="1"/>
</dbReference>
<organism evidence="16 17">
    <name type="scientific">Rhizobium etli bv. mimosae str. IE4771</name>
    <dbReference type="NCBI Taxonomy" id="1432050"/>
    <lineage>
        <taxon>Bacteria</taxon>
        <taxon>Pseudomonadati</taxon>
        <taxon>Pseudomonadota</taxon>
        <taxon>Alphaproteobacteria</taxon>
        <taxon>Hyphomicrobiales</taxon>
        <taxon>Rhizobiaceae</taxon>
        <taxon>Rhizobium/Agrobacterium group</taxon>
        <taxon>Rhizobium</taxon>
    </lineage>
</organism>
<evidence type="ECO:0000256" key="5">
    <source>
        <dbReference type="ARBA" id="ARBA00005520"/>
    </source>
</evidence>
<dbReference type="KEGG" id="rei:IE4771_PA00149"/>
<dbReference type="InterPro" id="IPR000422">
    <property type="entry name" value="DHBP_synthase_RibB"/>
</dbReference>
<evidence type="ECO:0000313" key="17">
    <source>
        <dbReference type="Proteomes" id="UP000027180"/>
    </source>
</evidence>
<evidence type="ECO:0000256" key="11">
    <source>
        <dbReference type="ARBA" id="ARBA00022842"/>
    </source>
</evidence>
<keyword evidence="16" id="KW-0614">Plasmid</keyword>
<geneLocation type="plasmid" evidence="16 17">
    <name>pRetIE4771a</name>
</geneLocation>
<dbReference type="OrthoDB" id="9793111at2"/>
<dbReference type="HAMAP" id="MF_00180">
    <property type="entry name" value="RibB"/>
    <property type="match status" value="1"/>
</dbReference>
<feature type="binding site" evidence="14">
    <location>
        <position position="28"/>
    </location>
    <ligand>
        <name>Mg(2+)</name>
        <dbReference type="ChEBI" id="CHEBI:18420"/>
        <label>1</label>
    </ligand>
</feature>
<evidence type="ECO:0000256" key="14">
    <source>
        <dbReference type="HAMAP-Rule" id="MF_00180"/>
    </source>
</evidence>
<dbReference type="UniPathway" id="UPA00275">
    <property type="reaction ID" value="UER00399"/>
</dbReference>
<evidence type="ECO:0000256" key="6">
    <source>
        <dbReference type="ARBA" id="ARBA00008976"/>
    </source>
</evidence>
<comment type="cofactor">
    <cofactor evidence="14 15">
        <name>Mg(2+)</name>
        <dbReference type="ChEBI" id="CHEBI:18420"/>
    </cofactor>
    <cofactor evidence="14 15">
        <name>Mn(2+)</name>
        <dbReference type="ChEBI" id="CHEBI:29035"/>
    </cofactor>
    <text evidence="14 15">Binds 2 divalent metal cations per subunit. Magnesium or manganese.</text>
</comment>
<evidence type="ECO:0000256" key="13">
    <source>
        <dbReference type="ARBA" id="ARBA00023239"/>
    </source>
</evidence>
<dbReference type="Gene3D" id="3.90.870.10">
    <property type="entry name" value="DHBP synthase"/>
    <property type="match status" value="1"/>
</dbReference>
<keyword evidence="11 14" id="KW-0460">Magnesium</keyword>
<evidence type="ECO:0000256" key="10">
    <source>
        <dbReference type="ARBA" id="ARBA00022723"/>
    </source>
</evidence>
<dbReference type="FunFam" id="3.90.870.10:FF:000001">
    <property type="entry name" value="Riboflavin biosynthesis protein RibBA"/>
    <property type="match status" value="1"/>
</dbReference>
<protein>
    <recommendedName>
        <fullName evidence="8 14">3,4-dihydroxy-2-butanone 4-phosphate synthase</fullName>
        <shortName evidence="14 15">DHBP synthase</shortName>
        <ecNumber evidence="7 14">4.1.99.12</ecNumber>
    </recommendedName>
</protein>
<comment type="similarity">
    <text evidence="5">In the N-terminal section; belongs to the DHBP synthase family.</text>
</comment>
<evidence type="ECO:0000256" key="7">
    <source>
        <dbReference type="ARBA" id="ARBA00012153"/>
    </source>
</evidence>
<dbReference type="AlphaFoldDB" id="A0A060IC74"/>
<dbReference type="SUPFAM" id="SSF55821">
    <property type="entry name" value="YrdC/RibB"/>
    <property type="match status" value="1"/>
</dbReference>
<feature type="binding site" evidence="14">
    <location>
        <position position="32"/>
    </location>
    <ligand>
        <name>D-ribulose 5-phosphate</name>
        <dbReference type="ChEBI" id="CHEBI:58121"/>
    </ligand>
</feature>
<comment type="similarity">
    <text evidence="14 15">Belongs to the DHBP synthase family.</text>
</comment>
<keyword evidence="10 14" id="KW-0479">Metal-binding</keyword>
<evidence type="ECO:0000256" key="9">
    <source>
        <dbReference type="ARBA" id="ARBA00022619"/>
    </source>
</evidence>
<dbReference type="PANTHER" id="PTHR21327">
    <property type="entry name" value="GTP CYCLOHYDROLASE II-RELATED"/>
    <property type="match status" value="1"/>
</dbReference>
<dbReference type="HOGENOM" id="CLU_020273_3_0_5"/>
<evidence type="ECO:0000256" key="3">
    <source>
        <dbReference type="ARBA" id="ARBA00002284"/>
    </source>
</evidence>
<dbReference type="RefSeq" id="WP_080711025.1">
    <property type="nucleotide sequence ID" value="NZ_CP006987.1"/>
</dbReference>
<evidence type="ECO:0000256" key="15">
    <source>
        <dbReference type="RuleBase" id="RU003843"/>
    </source>
</evidence>
<dbReference type="GO" id="GO:0003935">
    <property type="term" value="F:GTP cyclohydrolase II activity"/>
    <property type="evidence" value="ECO:0007669"/>
    <property type="project" value="TreeGrafter"/>
</dbReference>
<feature type="binding site" evidence="14">
    <location>
        <begin position="140"/>
        <end position="144"/>
    </location>
    <ligand>
        <name>D-ribulose 5-phosphate</name>
        <dbReference type="ChEBI" id="CHEBI:58121"/>
    </ligand>
</feature>
<comment type="pathway">
    <text evidence="4 14 15">Cofactor biosynthesis; riboflavin biosynthesis; 2-hydroxy-3-oxobutyl phosphate from D-ribulose 5-phosphate: step 1/1.</text>
</comment>
<dbReference type="GO" id="GO:0009231">
    <property type="term" value="P:riboflavin biosynthetic process"/>
    <property type="evidence" value="ECO:0007669"/>
    <property type="project" value="UniProtKB-UniRule"/>
</dbReference>
<keyword evidence="12 14" id="KW-0464">Manganese</keyword>
<evidence type="ECO:0000256" key="12">
    <source>
        <dbReference type="ARBA" id="ARBA00023211"/>
    </source>
</evidence>
<evidence type="ECO:0000256" key="8">
    <source>
        <dbReference type="ARBA" id="ARBA00018836"/>
    </source>
</evidence>
<dbReference type="EMBL" id="CP006987">
    <property type="protein sequence ID" value="AIC29655.1"/>
    <property type="molecule type" value="Genomic_DNA"/>
</dbReference>
<accession>A0A060IC74</accession>